<dbReference type="SUPFAM" id="SSF81606">
    <property type="entry name" value="PP2C-like"/>
    <property type="match status" value="1"/>
</dbReference>
<dbReference type="CDD" id="cd00143">
    <property type="entry name" value="PP2Cc"/>
    <property type="match status" value="1"/>
</dbReference>
<dbReference type="InterPro" id="IPR015655">
    <property type="entry name" value="PP2C"/>
</dbReference>
<dbReference type="GO" id="GO:0004722">
    <property type="term" value="F:protein serine/threonine phosphatase activity"/>
    <property type="evidence" value="ECO:0007669"/>
    <property type="project" value="InterPro"/>
</dbReference>
<evidence type="ECO:0000313" key="7">
    <source>
        <dbReference type="EMBL" id="CAD9678175.1"/>
    </source>
</evidence>
<dbReference type="GO" id="GO:0016020">
    <property type="term" value="C:membrane"/>
    <property type="evidence" value="ECO:0007669"/>
    <property type="project" value="UniProtKB-SubCell"/>
</dbReference>
<keyword evidence="4 5" id="KW-0904">Protein phosphatase</keyword>
<dbReference type="EMBL" id="HBHK01009741">
    <property type="protein sequence ID" value="CAD9678175.1"/>
    <property type="molecule type" value="Transcribed_RNA"/>
</dbReference>
<dbReference type="Gene3D" id="3.60.40.10">
    <property type="entry name" value="PPM-type phosphatase domain"/>
    <property type="match status" value="1"/>
</dbReference>
<sequence>MDCAVEFPENATSQNADGERVVTKNSRFSNMKKKPFSSLGNLRRTLRGFSFSKSMSMQSVVSNGSTSCSSIPVDNVDNFFSDEGSTPHRCSSSSRGNNNQTGKVAVDCFENANLSYGIAQLPGCKDQDRFDIRVSAEGEFSEVNYFSIFDGHGTSAFAADVCEESLFDSVGTHTLPSDGAIVEAYDVMDRKVRENEREPRTGTCAITLFLNQEEPANLIDDFSQEIEGKVAWVGDCRCMYISQDGTVRQLTQDHRIDGNKSEEERVLNSDHSTREGLLESTVWRNEFAKAEQCGEVTFLRSHSFIGRRTHNGVATGPRCVFAHTGGVSLQVTRSIGDPYAARSVISTPEVVSFSVPRGEYARFVLGSDGLFDIFSCQDVAKFVSSYKDPSRAAKKLAVQAKQKRLYAGMSLDDITVLVIDLNPEMRKFSKRKNLFS</sequence>
<dbReference type="GO" id="GO:0046872">
    <property type="term" value="F:metal ion binding"/>
    <property type="evidence" value="ECO:0007669"/>
    <property type="project" value="UniProtKB-KW"/>
</dbReference>
<evidence type="ECO:0000256" key="2">
    <source>
        <dbReference type="ARBA" id="ARBA00022723"/>
    </source>
</evidence>
<keyword evidence="3 5" id="KW-0378">Hydrolase</keyword>
<evidence type="ECO:0000256" key="4">
    <source>
        <dbReference type="ARBA" id="ARBA00022912"/>
    </source>
</evidence>
<accession>A0A7S2WBQ3</accession>
<proteinExistence type="inferred from homology"/>
<evidence type="ECO:0000256" key="3">
    <source>
        <dbReference type="ARBA" id="ARBA00022801"/>
    </source>
</evidence>
<comment type="subcellular location">
    <subcellularLocation>
        <location evidence="1">Membrane</location>
        <topology evidence="1">Peripheral membrane protein</topology>
    </subcellularLocation>
</comment>
<evidence type="ECO:0000256" key="1">
    <source>
        <dbReference type="ARBA" id="ARBA00004170"/>
    </source>
</evidence>
<dbReference type="PANTHER" id="PTHR47992">
    <property type="entry name" value="PROTEIN PHOSPHATASE"/>
    <property type="match status" value="1"/>
</dbReference>
<dbReference type="AlphaFoldDB" id="A0A7S2WBQ3"/>
<dbReference type="InterPro" id="IPR000222">
    <property type="entry name" value="PP2C_BS"/>
</dbReference>
<organism evidence="8">
    <name type="scientific">Mucochytrium quahogii</name>
    <dbReference type="NCBI Taxonomy" id="96639"/>
    <lineage>
        <taxon>Eukaryota</taxon>
        <taxon>Sar</taxon>
        <taxon>Stramenopiles</taxon>
        <taxon>Bigyra</taxon>
        <taxon>Labyrinthulomycetes</taxon>
        <taxon>Thraustochytrida</taxon>
        <taxon>Thraustochytriidae</taxon>
        <taxon>Mucochytrium</taxon>
    </lineage>
</organism>
<gene>
    <name evidence="7" type="ORF">QSP1433_LOCUS6073</name>
    <name evidence="8" type="ORF">QSP1433_LOCUS6074</name>
</gene>
<dbReference type="SMART" id="SM00332">
    <property type="entry name" value="PP2Cc"/>
    <property type="match status" value="1"/>
</dbReference>
<feature type="domain" description="PPM-type phosphatase" evidence="6">
    <location>
        <begin position="115"/>
        <end position="421"/>
    </location>
</feature>
<dbReference type="InterPro" id="IPR036457">
    <property type="entry name" value="PPM-type-like_dom_sf"/>
</dbReference>
<dbReference type="Pfam" id="PF00481">
    <property type="entry name" value="PP2C"/>
    <property type="match status" value="1"/>
</dbReference>
<keyword evidence="2" id="KW-0479">Metal-binding</keyword>
<dbReference type="PROSITE" id="PS01032">
    <property type="entry name" value="PPM_1"/>
    <property type="match status" value="1"/>
</dbReference>
<evidence type="ECO:0000259" key="6">
    <source>
        <dbReference type="PROSITE" id="PS51746"/>
    </source>
</evidence>
<protein>
    <recommendedName>
        <fullName evidence="6">PPM-type phosphatase domain-containing protein</fullName>
    </recommendedName>
</protein>
<name>A0A7S2WBQ3_9STRA</name>
<dbReference type="PROSITE" id="PS51746">
    <property type="entry name" value="PPM_2"/>
    <property type="match status" value="1"/>
</dbReference>
<reference evidence="8" key="1">
    <citation type="submission" date="2021-01" db="EMBL/GenBank/DDBJ databases">
        <authorList>
            <person name="Corre E."/>
            <person name="Pelletier E."/>
            <person name="Niang G."/>
            <person name="Scheremetjew M."/>
            <person name="Finn R."/>
            <person name="Kale V."/>
            <person name="Holt S."/>
            <person name="Cochrane G."/>
            <person name="Meng A."/>
            <person name="Brown T."/>
            <person name="Cohen L."/>
        </authorList>
    </citation>
    <scope>NUCLEOTIDE SEQUENCE</scope>
    <source>
        <strain evidence="8">NY070348D</strain>
    </source>
</reference>
<dbReference type="InterPro" id="IPR001932">
    <property type="entry name" value="PPM-type_phosphatase-like_dom"/>
</dbReference>
<dbReference type="EMBL" id="HBHK01009742">
    <property type="protein sequence ID" value="CAD9678178.1"/>
    <property type="molecule type" value="Transcribed_RNA"/>
</dbReference>
<evidence type="ECO:0000256" key="5">
    <source>
        <dbReference type="RuleBase" id="RU003465"/>
    </source>
</evidence>
<comment type="similarity">
    <text evidence="5">Belongs to the PP2C family.</text>
</comment>
<evidence type="ECO:0000313" key="8">
    <source>
        <dbReference type="EMBL" id="CAD9678178.1"/>
    </source>
</evidence>